<feature type="domain" description="Major outer sheath protein N-terminal" evidence="1">
    <location>
        <begin position="114"/>
        <end position="318"/>
    </location>
</feature>
<accession>A0ABY9E2P1</accession>
<reference evidence="3 4" key="1">
    <citation type="submission" date="2022-05" db="EMBL/GenBank/DDBJ databases">
        <title>Treponema leporis L2 test.</title>
        <authorList>
            <person name="Cejkova D."/>
        </authorList>
    </citation>
    <scope>NUCLEOTIDE SEQUENCE [LARGE SCALE GENOMIC DNA]</scope>
    <source>
        <strain evidence="3 4">L2</strain>
    </source>
</reference>
<dbReference type="InterPro" id="IPR003872">
    <property type="entry name" value="MOSP_C"/>
</dbReference>
<feature type="domain" description="Major outer sheath protein C-terminal" evidence="2">
    <location>
        <begin position="365"/>
        <end position="608"/>
    </location>
</feature>
<gene>
    <name evidence="3" type="primary">tprA</name>
    <name evidence="3" type="ORF">TPLL2_0009</name>
</gene>
<name>A0ABY9E2P1_9SPIR</name>
<sequence>MMKIRYTTVCMRLVLGSCIFILLLRGRATVSRLHASPAVTISGSTRLTWGINLGAKANFVPPVAPSGATGNVRENPNHRFRHRRHGFRSSSTLFFSLTLCPPKTRSNLHKSSGVYAEILLRNLECALPLGSLSGETLGELTPTEKQSFSVEATLRFYGAYLTIGKNPTFSKNFAKLWPLFITTRYKEADTQYAPGFGDYGGKIGYRVEDVGNSGLGFDFGFLSFASNGDWSTSGTSHSKYGFGSDLSLWYKRNKKLFLTVELAGNATLQEGYATLDSRFLGAPNNKRAPHALLWSVGGRLSIMPGAGFRFILATDAGNTYRDTNSARARVVEQALKFAEKTYPSLRTVRRIFSWMVQHVDSLGIDALVTAQWRWLSGGVYGATGAASVFGSSPFVNSTFQYTDFAAFLRLETRSGDDYTHALHGLNAGIEARVYLPLTYKSYLDNGGLPPDVVPARGVAQQVANIFEAGLRNIFGFFNRAVNFVARAAGLPADAITTGAASIALPIMGNAWVGYRIPCYDSMWIEPRAHIYMATNRFNFNGFKGTHNLKGELCFQYAVELRASPIKHVEFSVRWEQGLLSQDPYMLIEENWSWPGYTGSLFLECKITW</sequence>
<evidence type="ECO:0000313" key="3">
    <source>
        <dbReference type="EMBL" id="WKC71900.1"/>
    </source>
</evidence>
<dbReference type="Proteomes" id="UP001321460">
    <property type="component" value="Chromosome"/>
</dbReference>
<dbReference type="Pfam" id="PF02722">
    <property type="entry name" value="MOSP_C"/>
    <property type="match status" value="1"/>
</dbReference>
<keyword evidence="4" id="KW-1185">Reference proteome</keyword>
<dbReference type="Pfam" id="PF02707">
    <property type="entry name" value="MOSP_N"/>
    <property type="match status" value="1"/>
</dbReference>
<dbReference type="InterPro" id="IPR003857">
    <property type="entry name" value="MOSP_N"/>
</dbReference>
<organism evidence="3 4">
    <name type="scientific">Treponema paraluiscuniculi</name>
    <dbReference type="NCBI Taxonomy" id="53435"/>
    <lineage>
        <taxon>Bacteria</taxon>
        <taxon>Pseudomonadati</taxon>
        <taxon>Spirochaetota</taxon>
        <taxon>Spirochaetia</taxon>
        <taxon>Spirochaetales</taxon>
        <taxon>Treponemataceae</taxon>
        <taxon>Treponema</taxon>
    </lineage>
</organism>
<evidence type="ECO:0000313" key="4">
    <source>
        <dbReference type="Proteomes" id="UP001321460"/>
    </source>
</evidence>
<evidence type="ECO:0000259" key="2">
    <source>
        <dbReference type="Pfam" id="PF02722"/>
    </source>
</evidence>
<dbReference type="EMBL" id="CP097901">
    <property type="protein sequence ID" value="WKC71900.1"/>
    <property type="molecule type" value="Genomic_DNA"/>
</dbReference>
<proteinExistence type="predicted"/>
<evidence type="ECO:0000259" key="1">
    <source>
        <dbReference type="Pfam" id="PF02707"/>
    </source>
</evidence>
<protein>
    <submittedName>
        <fullName evidence="3">Tpr protein A</fullName>
    </submittedName>
</protein>